<name>A0A8X8CAS3_POPTO</name>
<accession>A0A8X8CAS3</accession>
<dbReference type="AlphaFoldDB" id="A0A8X8CAS3"/>
<proteinExistence type="predicted"/>
<gene>
    <name evidence="1" type="ORF">POTOM_040967</name>
</gene>
<dbReference type="OrthoDB" id="1931748at2759"/>
<dbReference type="EMBL" id="JAAWWB010000022">
    <property type="protein sequence ID" value="KAG6755151.1"/>
    <property type="molecule type" value="Genomic_DNA"/>
</dbReference>
<dbReference type="Proteomes" id="UP000886885">
    <property type="component" value="Chromosome 11D"/>
</dbReference>
<reference evidence="1" key="1">
    <citation type="journal article" date="2020" name="bioRxiv">
        <title>Hybrid origin of Populus tomentosa Carr. identified through genome sequencing and phylogenomic analysis.</title>
        <authorList>
            <person name="An X."/>
            <person name="Gao K."/>
            <person name="Chen Z."/>
            <person name="Li J."/>
            <person name="Yang X."/>
            <person name="Yang X."/>
            <person name="Zhou J."/>
            <person name="Guo T."/>
            <person name="Zhao T."/>
            <person name="Huang S."/>
            <person name="Miao D."/>
            <person name="Khan W.U."/>
            <person name="Rao P."/>
            <person name="Ye M."/>
            <person name="Lei B."/>
            <person name="Liao W."/>
            <person name="Wang J."/>
            <person name="Ji L."/>
            <person name="Li Y."/>
            <person name="Guo B."/>
            <person name="Mustafa N.S."/>
            <person name="Li S."/>
            <person name="Yun Q."/>
            <person name="Keller S.R."/>
            <person name="Mao J."/>
            <person name="Zhang R."/>
            <person name="Strauss S.H."/>
        </authorList>
    </citation>
    <scope>NUCLEOTIDE SEQUENCE</scope>
    <source>
        <strain evidence="1">GM15</strain>
        <tissue evidence="1">Leaf</tissue>
    </source>
</reference>
<keyword evidence="2" id="KW-1185">Reference proteome</keyword>
<evidence type="ECO:0000313" key="2">
    <source>
        <dbReference type="Proteomes" id="UP000886885"/>
    </source>
</evidence>
<organism evidence="1 2">
    <name type="scientific">Populus tomentosa</name>
    <name type="common">Chinese white poplar</name>
    <dbReference type="NCBI Taxonomy" id="118781"/>
    <lineage>
        <taxon>Eukaryota</taxon>
        <taxon>Viridiplantae</taxon>
        <taxon>Streptophyta</taxon>
        <taxon>Embryophyta</taxon>
        <taxon>Tracheophyta</taxon>
        <taxon>Spermatophyta</taxon>
        <taxon>Magnoliopsida</taxon>
        <taxon>eudicotyledons</taxon>
        <taxon>Gunneridae</taxon>
        <taxon>Pentapetalae</taxon>
        <taxon>rosids</taxon>
        <taxon>fabids</taxon>
        <taxon>Malpighiales</taxon>
        <taxon>Salicaceae</taxon>
        <taxon>Saliceae</taxon>
        <taxon>Populus</taxon>
    </lineage>
</organism>
<protein>
    <submittedName>
        <fullName evidence="1">Uncharacterized protein</fullName>
    </submittedName>
</protein>
<evidence type="ECO:0000313" key="1">
    <source>
        <dbReference type="EMBL" id="KAG6755151.1"/>
    </source>
</evidence>
<sequence length="94" mass="10105">MPTVATRDTSATNRLIKKFVASSLKSTALDALSHLLSLDSTRHPLLYLLTLHVTAVEMRVVVRSVGREEMASTVEEGDRGSVDVVTGEGLLLIG</sequence>
<comment type="caution">
    <text evidence="1">The sequence shown here is derived from an EMBL/GenBank/DDBJ whole genome shotgun (WGS) entry which is preliminary data.</text>
</comment>